<dbReference type="PANTHER" id="PTHR43514">
    <property type="entry name" value="ABC TRANSPORTER I FAMILY MEMBER 10"/>
    <property type="match status" value="1"/>
</dbReference>
<protein>
    <submittedName>
        <fullName evidence="4">ATP-binding cassette domain-containing protein</fullName>
    </submittedName>
</protein>
<evidence type="ECO:0000259" key="3">
    <source>
        <dbReference type="PROSITE" id="PS50893"/>
    </source>
</evidence>
<evidence type="ECO:0000256" key="2">
    <source>
        <dbReference type="ARBA" id="ARBA00022840"/>
    </source>
</evidence>
<dbReference type="InterPro" id="IPR027417">
    <property type="entry name" value="P-loop_NTPase"/>
</dbReference>
<dbReference type="Proteomes" id="UP000661649">
    <property type="component" value="Unassembled WGS sequence"/>
</dbReference>
<dbReference type="InterPro" id="IPR003593">
    <property type="entry name" value="AAA+_ATPase"/>
</dbReference>
<keyword evidence="2 4" id="KW-0067">ATP-binding</keyword>
<reference evidence="4 5" key="1">
    <citation type="submission" date="2020-08" db="EMBL/GenBank/DDBJ databases">
        <title>Genome public.</title>
        <authorList>
            <person name="Liu C."/>
            <person name="Sun Q."/>
        </authorList>
    </citation>
    <scope>NUCLEOTIDE SEQUENCE [LARGE SCALE GENOMIC DNA]</scope>
    <source>
        <strain evidence="4 5">3_YM_SP_D4_24.mj</strain>
    </source>
</reference>
<dbReference type="RefSeq" id="WP_187559142.1">
    <property type="nucleotide sequence ID" value="NZ_JACRTP010000007.1"/>
</dbReference>
<dbReference type="Gene3D" id="3.40.50.300">
    <property type="entry name" value="P-loop containing nucleotide triphosphate hydrolases"/>
    <property type="match status" value="1"/>
</dbReference>
<dbReference type="InterPro" id="IPR050334">
    <property type="entry name" value="Molybdenum_import_ModC"/>
</dbReference>
<dbReference type="PROSITE" id="PS50893">
    <property type="entry name" value="ABC_TRANSPORTER_2"/>
    <property type="match status" value="1"/>
</dbReference>
<dbReference type="GO" id="GO:0005524">
    <property type="term" value="F:ATP binding"/>
    <property type="evidence" value="ECO:0007669"/>
    <property type="project" value="UniProtKB-KW"/>
</dbReference>
<dbReference type="SUPFAM" id="SSF52540">
    <property type="entry name" value="P-loop containing nucleoside triphosphate hydrolases"/>
    <property type="match status" value="1"/>
</dbReference>
<feature type="domain" description="ABC transporter" evidence="3">
    <location>
        <begin position="1"/>
        <end position="232"/>
    </location>
</feature>
<comment type="caution">
    <text evidence="4">The sequence shown here is derived from an EMBL/GenBank/DDBJ whole genome shotgun (WGS) entry which is preliminary data.</text>
</comment>
<sequence>MALQAKIKKKFFGFTLDVEFETKEGCMGILGASGCGKSMTLKCIAGIEKPDSGRIVLNGRVLFDSEKKINLPVQKRNVGYLFQNYALFPTMTVEQNLMVVMEGKKEEKRAKIKEQLERFELSGLEKRYPSQLSGGQQQRVALARMLLHQPEIIMLDEPFSALDGFLKDTLQLKMLELIEEYQKDVLMVSHSRDEIYRFCDNMVLLEKGSCILKGKTTDIFANPRKMEAARLTGCKNISAAEKRGSHSVYARDWDFVFETEEEVKDSIKYIGIRAHYMKPSDVPEKINSMKIVSAGYTETPFENQHLFKNAENPKSKRLWYIEEKPDLKETTEQPLPSYMVFPKKSLMLLE</sequence>
<dbReference type="PROSITE" id="PS51257">
    <property type="entry name" value="PROKAR_LIPOPROTEIN"/>
    <property type="match status" value="1"/>
</dbReference>
<dbReference type="InterPro" id="IPR003439">
    <property type="entry name" value="ABC_transporter-like_ATP-bd"/>
</dbReference>
<organism evidence="4 5">
    <name type="scientific">Blautia stercoris</name>
    <dbReference type="NCBI Taxonomy" id="871664"/>
    <lineage>
        <taxon>Bacteria</taxon>
        <taxon>Bacillati</taxon>
        <taxon>Bacillota</taxon>
        <taxon>Clostridia</taxon>
        <taxon>Lachnospirales</taxon>
        <taxon>Lachnospiraceae</taxon>
        <taxon>Blautia</taxon>
    </lineage>
</organism>
<evidence type="ECO:0000256" key="1">
    <source>
        <dbReference type="ARBA" id="ARBA00022741"/>
    </source>
</evidence>
<dbReference type="EMBL" id="JACRTP010000007">
    <property type="protein sequence ID" value="MBC8629688.1"/>
    <property type="molecule type" value="Genomic_DNA"/>
</dbReference>
<evidence type="ECO:0000313" key="5">
    <source>
        <dbReference type="Proteomes" id="UP000661649"/>
    </source>
</evidence>
<dbReference type="InterPro" id="IPR017871">
    <property type="entry name" value="ABC_transporter-like_CS"/>
</dbReference>
<accession>A0ABR7PEC5</accession>
<dbReference type="PROSITE" id="PS00211">
    <property type="entry name" value="ABC_TRANSPORTER_1"/>
    <property type="match status" value="1"/>
</dbReference>
<gene>
    <name evidence="4" type="ORF">H8712_13925</name>
</gene>
<dbReference type="SMART" id="SM00382">
    <property type="entry name" value="AAA"/>
    <property type="match status" value="1"/>
</dbReference>
<keyword evidence="1" id="KW-0547">Nucleotide-binding</keyword>
<keyword evidence="5" id="KW-1185">Reference proteome</keyword>
<dbReference type="PANTHER" id="PTHR43514:SF1">
    <property type="entry name" value="SULFATE_THIOSULFATE IMPORT ATP-BINDING PROTEIN CYSA"/>
    <property type="match status" value="1"/>
</dbReference>
<dbReference type="Pfam" id="PF00005">
    <property type="entry name" value="ABC_tran"/>
    <property type="match status" value="1"/>
</dbReference>
<evidence type="ECO:0000313" key="4">
    <source>
        <dbReference type="EMBL" id="MBC8629688.1"/>
    </source>
</evidence>
<proteinExistence type="predicted"/>
<name>A0ABR7PEC5_9FIRM</name>